<dbReference type="InterPro" id="IPR000182">
    <property type="entry name" value="GNAT_dom"/>
</dbReference>
<dbReference type="AlphaFoldDB" id="A0A839ZAJ2"/>
<dbReference type="SUPFAM" id="SSF55729">
    <property type="entry name" value="Acyl-CoA N-acyltransferases (Nat)"/>
    <property type="match status" value="1"/>
</dbReference>
<dbReference type="Pfam" id="PF00583">
    <property type="entry name" value="Acetyltransf_1"/>
    <property type="match status" value="1"/>
</dbReference>
<dbReference type="CDD" id="cd04301">
    <property type="entry name" value="NAT_SF"/>
    <property type="match status" value="1"/>
</dbReference>
<dbReference type="PROSITE" id="PS51186">
    <property type="entry name" value="GNAT"/>
    <property type="match status" value="1"/>
</dbReference>
<evidence type="ECO:0000256" key="2">
    <source>
        <dbReference type="ARBA" id="ARBA00023315"/>
    </source>
</evidence>
<keyword evidence="5" id="KW-1185">Reference proteome</keyword>
<evidence type="ECO:0000313" key="4">
    <source>
        <dbReference type="EMBL" id="MBB3771746.1"/>
    </source>
</evidence>
<accession>A0A839ZAJ2</accession>
<dbReference type="InterPro" id="IPR016181">
    <property type="entry name" value="Acyl_CoA_acyltransferase"/>
</dbReference>
<dbReference type="EMBL" id="JACICD010000004">
    <property type="protein sequence ID" value="MBB3771746.1"/>
    <property type="molecule type" value="Genomic_DNA"/>
</dbReference>
<dbReference type="GO" id="GO:0016747">
    <property type="term" value="F:acyltransferase activity, transferring groups other than amino-acyl groups"/>
    <property type="evidence" value="ECO:0007669"/>
    <property type="project" value="InterPro"/>
</dbReference>
<dbReference type="Gene3D" id="3.40.630.30">
    <property type="match status" value="1"/>
</dbReference>
<feature type="domain" description="N-acetyltransferase" evidence="3">
    <location>
        <begin position="48"/>
        <end position="194"/>
    </location>
</feature>
<dbReference type="PANTHER" id="PTHR43800:SF1">
    <property type="entry name" value="PEPTIDYL-LYSINE N-ACETYLTRANSFERASE YJAB"/>
    <property type="match status" value="1"/>
</dbReference>
<keyword evidence="1 4" id="KW-0808">Transferase</keyword>
<comment type="caution">
    <text evidence="4">The sequence shown here is derived from an EMBL/GenBank/DDBJ whole genome shotgun (WGS) entry which is preliminary data.</text>
</comment>
<dbReference type="PANTHER" id="PTHR43800">
    <property type="entry name" value="PEPTIDYL-LYSINE N-ACETYLTRANSFERASE YJAB"/>
    <property type="match status" value="1"/>
</dbReference>
<organism evidence="4 5">
    <name type="scientific">Ancylobacter tetraedralis</name>
    <dbReference type="NCBI Taxonomy" id="217068"/>
    <lineage>
        <taxon>Bacteria</taxon>
        <taxon>Pseudomonadati</taxon>
        <taxon>Pseudomonadota</taxon>
        <taxon>Alphaproteobacteria</taxon>
        <taxon>Hyphomicrobiales</taxon>
        <taxon>Xanthobacteraceae</taxon>
        <taxon>Ancylobacter</taxon>
    </lineage>
</organism>
<dbReference type="Proteomes" id="UP000533469">
    <property type="component" value="Unassembled WGS sequence"/>
</dbReference>
<evidence type="ECO:0000256" key="1">
    <source>
        <dbReference type="ARBA" id="ARBA00022679"/>
    </source>
</evidence>
<gene>
    <name evidence="4" type="ORF">FHS55_002355</name>
</gene>
<protein>
    <submittedName>
        <fullName evidence="4">GNAT superfamily N-acetyltransferase</fullName>
    </submittedName>
</protein>
<sequence length="208" mass="22302">MNEIADTAPPLNLNGYTSLPPGKLAAIVTFLEMTAPPPPLPERGDGGLTLEHVPAPDTAWYRELFRRVGEEWLWFSRLGMSDAELAAVLGSPAVSVHALRRDGADVGLLELDFRVPGEVELAFFGVAPDLVGSGAGRFMMNRALALAWASGPARVHVHTCTLDHQAAVAFYMRAGFRPYARAIEVADDPRRTGLIARGAGRHAPLIGA</sequence>
<evidence type="ECO:0000259" key="3">
    <source>
        <dbReference type="PROSITE" id="PS51186"/>
    </source>
</evidence>
<keyword evidence="2" id="KW-0012">Acyltransferase</keyword>
<name>A0A839ZAJ2_9HYPH</name>
<evidence type="ECO:0000313" key="5">
    <source>
        <dbReference type="Proteomes" id="UP000533469"/>
    </source>
</evidence>
<dbReference type="RefSeq" id="WP_183189925.1">
    <property type="nucleotide sequence ID" value="NZ_JACICD010000004.1"/>
</dbReference>
<reference evidence="4 5" key="1">
    <citation type="submission" date="2020-08" db="EMBL/GenBank/DDBJ databases">
        <title>Genomic Encyclopedia of Type Strains, Phase IV (KMG-IV): sequencing the most valuable type-strain genomes for metagenomic binning, comparative biology and taxonomic classification.</title>
        <authorList>
            <person name="Goeker M."/>
        </authorList>
    </citation>
    <scope>NUCLEOTIDE SEQUENCE [LARGE SCALE GENOMIC DNA]</scope>
    <source>
        <strain evidence="4 5">DSM 5895</strain>
    </source>
</reference>
<proteinExistence type="predicted"/>